<dbReference type="InterPro" id="IPR001841">
    <property type="entry name" value="Znf_RING"/>
</dbReference>
<evidence type="ECO:0000256" key="3">
    <source>
        <dbReference type="ARBA" id="ARBA00022833"/>
    </source>
</evidence>
<gene>
    <name evidence="7" type="ORF">DH2020_042780</name>
</gene>
<proteinExistence type="predicted"/>
<keyword evidence="5" id="KW-0175">Coiled coil</keyword>
<dbReference type="PIRSF" id="PIRSF036836">
    <property type="entry name" value="RNase_bind_SBP1"/>
    <property type="match status" value="1"/>
</dbReference>
<dbReference type="InterPro" id="IPR013083">
    <property type="entry name" value="Znf_RING/FYVE/PHD"/>
</dbReference>
<evidence type="ECO:0000313" key="7">
    <source>
        <dbReference type="EMBL" id="KAK6123474.1"/>
    </source>
</evidence>
<evidence type="ECO:0000256" key="5">
    <source>
        <dbReference type="SAM" id="Coils"/>
    </source>
</evidence>
<keyword evidence="8" id="KW-1185">Reference proteome</keyword>
<comment type="caution">
    <text evidence="7">The sequence shown here is derived from an EMBL/GenBank/DDBJ whole genome shotgun (WGS) entry which is preliminary data.</text>
</comment>
<protein>
    <recommendedName>
        <fullName evidence="6">RING-type domain-containing protein</fullName>
    </recommendedName>
</protein>
<evidence type="ECO:0000256" key="1">
    <source>
        <dbReference type="ARBA" id="ARBA00022723"/>
    </source>
</evidence>
<evidence type="ECO:0000256" key="2">
    <source>
        <dbReference type="ARBA" id="ARBA00022771"/>
    </source>
</evidence>
<dbReference type="PANTHER" id="PTHR42647:SF9">
    <property type="entry name" value="S-RIBONUCLEASE BINDING PROTEIN SBP1-RELATED"/>
    <property type="match status" value="1"/>
</dbReference>
<dbReference type="PANTHER" id="PTHR42647">
    <property type="entry name" value="SBP (S-RIBONUCLEASE BINDING PROTEIN) FAMILY PROTEIN"/>
    <property type="match status" value="1"/>
</dbReference>
<evidence type="ECO:0000313" key="8">
    <source>
        <dbReference type="Proteomes" id="UP001318860"/>
    </source>
</evidence>
<accession>A0ABR0ULG3</accession>
<dbReference type="CDD" id="cd16649">
    <property type="entry name" value="mRING-HC-C3HC5_CGRF1-like"/>
    <property type="match status" value="1"/>
</dbReference>
<dbReference type="EMBL" id="JABTTQ020002547">
    <property type="protein sequence ID" value="KAK6123474.1"/>
    <property type="molecule type" value="Genomic_DNA"/>
</dbReference>
<dbReference type="PROSITE" id="PS50089">
    <property type="entry name" value="ZF_RING_2"/>
    <property type="match status" value="1"/>
</dbReference>
<dbReference type="Proteomes" id="UP001318860">
    <property type="component" value="Unassembled WGS sequence"/>
</dbReference>
<evidence type="ECO:0000256" key="4">
    <source>
        <dbReference type="PROSITE-ProRule" id="PRU00175"/>
    </source>
</evidence>
<feature type="domain" description="RING-type" evidence="6">
    <location>
        <begin position="260"/>
        <end position="295"/>
    </location>
</feature>
<sequence>MERIHASTQYPLCQNGKMLGRGGTNGNTIFPGFVEENRVQYDNNTMPQLQLFGHVPIQCGPGVGTINYIGNRHAPTDDRPINRVREGETLSMQQKLHISLNNNLCQDEAGRTGSLLIPNPVSTGLKLSCEEEERNSSVTSACENMKNSAPVMLSLEKGVNRKLHEKELEIENLNRKNKELGDKIKQVAMEAQSWHYRAKYNESVVNVLKSNIQQLVEQGTAQAREGSGDSEVDDAISYSNHPRIISGSGNQGGQIRPIQCRVCNAKGVSVLILPCRHLCLCTDCEGLANVCPICQVLVQEPVIDDDS</sequence>
<evidence type="ECO:0000259" key="6">
    <source>
        <dbReference type="PROSITE" id="PS50089"/>
    </source>
</evidence>
<feature type="coiled-coil region" evidence="5">
    <location>
        <begin position="156"/>
        <end position="190"/>
    </location>
</feature>
<keyword evidence="3" id="KW-0862">Zinc</keyword>
<dbReference type="Gene3D" id="3.30.40.10">
    <property type="entry name" value="Zinc/RING finger domain, C3HC4 (zinc finger)"/>
    <property type="match status" value="1"/>
</dbReference>
<keyword evidence="1" id="KW-0479">Metal-binding</keyword>
<name>A0ABR0ULG3_REHGL</name>
<organism evidence="7 8">
    <name type="scientific">Rehmannia glutinosa</name>
    <name type="common">Chinese foxglove</name>
    <dbReference type="NCBI Taxonomy" id="99300"/>
    <lineage>
        <taxon>Eukaryota</taxon>
        <taxon>Viridiplantae</taxon>
        <taxon>Streptophyta</taxon>
        <taxon>Embryophyta</taxon>
        <taxon>Tracheophyta</taxon>
        <taxon>Spermatophyta</taxon>
        <taxon>Magnoliopsida</taxon>
        <taxon>eudicotyledons</taxon>
        <taxon>Gunneridae</taxon>
        <taxon>Pentapetalae</taxon>
        <taxon>asterids</taxon>
        <taxon>lamiids</taxon>
        <taxon>Lamiales</taxon>
        <taxon>Orobanchaceae</taxon>
        <taxon>Rehmannieae</taxon>
        <taxon>Rehmannia</taxon>
    </lineage>
</organism>
<keyword evidence="2 4" id="KW-0863">Zinc-finger</keyword>
<dbReference type="Pfam" id="PF13920">
    <property type="entry name" value="zf-C3HC4_3"/>
    <property type="match status" value="1"/>
</dbReference>
<reference evidence="7 8" key="1">
    <citation type="journal article" date="2021" name="Comput. Struct. Biotechnol. J.">
        <title>De novo genome assembly of the potent medicinal plant Rehmannia glutinosa using nanopore technology.</title>
        <authorList>
            <person name="Ma L."/>
            <person name="Dong C."/>
            <person name="Song C."/>
            <person name="Wang X."/>
            <person name="Zheng X."/>
            <person name="Niu Y."/>
            <person name="Chen S."/>
            <person name="Feng W."/>
        </authorList>
    </citation>
    <scope>NUCLEOTIDE SEQUENCE [LARGE SCALE GENOMIC DNA]</scope>
    <source>
        <strain evidence="7">DH-2019</strain>
    </source>
</reference>